<evidence type="ECO:0000256" key="1">
    <source>
        <dbReference type="SAM" id="MobiDB-lite"/>
    </source>
</evidence>
<protein>
    <submittedName>
        <fullName evidence="3">Prothymosin alpha-like isoform X2</fullName>
    </submittedName>
</protein>
<dbReference type="GeneID" id="118430286"/>
<keyword evidence="2" id="KW-1185">Reference proteome</keyword>
<dbReference type="AlphaFoldDB" id="A0A9J7MCY9"/>
<gene>
    <name evidence="3" type="primary">LOC118430286</name>
</gene>
<dbReference type="Proteomes" id="UP000001554">
    <property type="component" value="Chromosome 14"/>
</dbReference>
<reference evidence="3" key="2">
    <citation type="submission" date="2025-08" db="UniProtKB">
        <authorList>
            <consortium name="RefSeq"/>
        </authorList>
    </citation>
    <scope>IDENTIFICATION</scope>
    <source>
        <strain evidence="3">S238N-H82</strain>
        <tissue evidence="3">Testes</tissue>
    </source>
</reference>
<name>A0A9J7MCY9_BRAFL</name>
<evidence type="ECO:0000313" key="2">
    <source>
        <dbReference type="Proteomes" id="UP000001554"/>
    </source>
</evidence>
<reference evidence="2" key="1">
    <citation type="journal article" date="2020" name="Nat. Ecol. Evol.">
        <title>Deeply conserved synteny resolves early events in vertebrate evolution.</title>
        <authorList>
            <person name="Simakov O."/>
            <person name="Marletaz F."/>
            <person name="Yue J.X."/>
            <person name="O'Connell B."/>
            <person name="Jenkins J."/>
            <person name="Brandt A."/>
            <person name="Calef R."/>
            <person name="Tung C.H."/>
            <person name="Huang T.K."/>
            <person name="Schmutz J."/>
            <person name="Satoh N."/>
            <person name="Yu J.K."/>
            <person name="Putnam N.H."/>
            <person name="Green R.E."/>
            <person name="Rokhsar D.S."/>
        </authorList>
    </citation>
    <scope>NUCLEOTIDE SEQUENCE [LARGE SCALE GENOMIC DNA]</scope>
    <source>
        <strain evidence="2">S238N-H82</strain>
    </source>
</reference>
<accession>A0A9J7MCY9</accession>
<organism evidence="2 3">
    <name type="scientific">Branchiostoma floridae</name>
    <name type="common">Florida lancelet</name>
    <name type="synonym">Amphioxus</name>
    <dbReference type="NCBI Taxonomy" id="7739"/>
    <lineage>
        <taxon>Eukaryota</taxon>
        <taxon>Metazoa</taxon>
        <taxon>Chordata</taxon>
        <taxon>Cephalochordata</taxon>
        <taxon>Leptocardii</taxon>
        <taxon>Amphioxiformes</taxon>
        <taxon>Branchiostomatidae</taxon>
        <taxon>Branchiostoma</taxon>
    </lineage>
</organism>
<dbReference type="RefSeq" id="XP_035696910.1">
    <property type="nucleotide sequence ID" value="XM_035841017.1"/>
</dbReference>
<feature type="compositionally biased region" description="Basic and acidic residues" evidence="1">
    <location>
        <begin position="80"/>
        <end position="89"/>
    </location>
</feature>
<feature type="compositionally biased region" description="Basic and acidic residues" evidence="1">
    <location>
        <begin position="33"/>
        <end position="55"/>
    </location>
</feature>
<proteinExistence type="predicted"/>
<feature type="compositionally biased region" description="Basic and acidic residues" evidence="1">
    <location>
        <begin position="147"/>
        <end position="163"/>
    </location>
</feature>
<sequence>MAEEAPAMKRDNTMVATAKEGEAFLEATGGVAEDAKTRAQQKELESTEEVPKLTKDNTMVTTAKEGAEILGDDELGGTRAETKAIKDAEAAEEDEEDEEEEEDEGEEEDDDDDEENGEEEAGDTNDAPVPAVKRTHTMADTLQEGEEYLKRQKTDENGEKATENGENGESAEAVAS</sequence>
<feature type="compositionally biased region" description="Acidic residues" evidence="1">
    <location>
        <begin position="90"/>
        <end position="123"/>
    </location>
</feature>
<feature type="region of interest" description="Disordered" evidence="1">
    <location>
        <begin position="28"/>
        <end position="176"/>
    </location>
</feature>
<evidence type="ECO:0000313" key="3">
    <source>
        <dbReference type="RefSeq" id="XP_035696910.1"/>
    </source>
</evidence>